<sequence length="137" mass="16134">MTNQHFVINFYSNKKEAAIWSNMCRPRKRQITKGQIVDHYYQGQQDNILHTIMLQQQMELEQLLQIAENLRNDIIKLHDQEQALIQRLNVMKASQTSLLYDIYSFLSNKNVLFFVSGFVTGFYIIPTISKLFSSTRV</sequence>
<dbReference type="EMBL" id="CAJNOL010003790">
    <property type="protein sequence ID" value="CAF1574165.1"/>
    <property type="molecule type" value="Genomic_DNA"/>
</dbReference>
<name>A0A815DHD8_9BILA</name>
<evidence type="ECO:0000256" key="2">
    <source>
        <dbReference type="SAM" id="Phobius"/>
    </source>
</evidence>
<gene>
    <name evidence="4" type="ORF">JXQ802_LOCUS45502</name>
    <name evidence="3" type="ORF">PYM288_LOCUS29906</name>
</gene>
<dbReference type="AlphaFoldDB" id="A0A815DHD8"/>
<evidence type="ECO:0000313" key="6">
    <source>
        <dbReference type="Proteomes" id="UP000663870"/>
    </source>
</evidence>
<dbReference type="Proteomes" id="UP000663870">
    <property type="component" value="Unassembled WGS sequence"/>
</dbReference>
<keyword evidence="2" id="KW-1133">Transmembrane helix</keyword>
<evidence type="ECO:0000313" key="3">
    <source>
        <dbReference type="EMBL" id="CAF1300908.1"/>
    </source>
</evidence>
<comment type="caution">
    <text evidence="3">The sequence shown here is derived from an EMBL/GenBank/DDBJ whole genome shotgun (WGS) entry which is preliminary data.</text>
</comment>
<keyword evidence="6" id="KW-1185">Reference proteome</keyword>
<keyword evidence="2" id="KW-0472">Membrane</keyword>
<evidence type="ECO:0000313" key="4">
    <source>
        <dbReference type="EMBL" id="CAF1574165.1"/>
    </source>
</evidence>
<organism evidence="3 5">
    <name type="scientific">Rotaria sordida</name>
    <dbReference type="NCBI Taxonomy" id="392033"/>
    <lineage>
        <taxon>Eukaryota</taxon>
        <taxon>Metazoa</taxon>
        <taxon>Spiralia</taxon>
        <taxon>Gnathifera</taxon>
        <taxon>Rotifera</taxon>
        <taxon>Eurotatoria</taxon>
        <taxon>Bdelloidea</taxon>
        <taxon>Philodinida</taxon>
        <taxon>Philodinidae</taxon>
        <taxon>Rotaria</taxon>
    </lineage>
</organism>
<reference evidence="3" key="1">
    <citation type="submission" date="2021-02" db="EMBL/GenBank/DDBJ databases">
        <authorList>
            <person name="Nowell W R."/>
        </authorList>
    </citation>
    <scope>NUCLEOTIDE SEQUENCE</scope>
</reference>
<evidence type="ECO:0000256" key="1">
    <source>
        <dbReference type="SAM" id="Coils"/>
    </source>
</evidence>
<dbReference type="Proteomes" id="UP000663854">
    <property type="component" value="Unassembled WGS sequence"/>
</dbReference>
<keyword evidence="1" id="KW-0175">Coiled coil</keyword>
<keyword evidence="2" id="KW-0812">Transmembrane</keyword>
<feature type="transmembrane region" description="Helical" evidence="2">
    <location>
        <begin position="111"/>
        <end position="132"/>
    </location>
</feature>
<evidence type="ECO:0000313" key="5">
    <source>
        <dbReference type="Proteomes" id="UP000663854"/>
    </source>
</evidence>
<feature type="coiled-coil region" evidence="1">
    <location>
        <begin position="53"/>
        <end position="87"/>
    </location>
</feature>
<proteinExistence type="predicted"/>
<protein>
    <submittedName>
        <fullName evidence="3">Uncharacterized protein</fullName>
    </submittedName>
</protein>
<accession>A0A815DHD8</accession>
<dbReference type="EMBL" id="CAJNOH010002583">
    <property type="protein sequence ID" value="CAF1300908.1"/>
    <property type="molecule type" value="Genomic_DNA"/>
</dbReference>